<feature type="region of interest" description="Disordered" evidence="1">
    <location>
        <begin position="80"/>
        <end position="105"/>
    </location>
</feature>
<protein>
    <submittedName>
        <fullName evidence="2">Uncharacterized protein</fullName>
    </submittedName>
</protein>
<accession>A0A6A6E6G4</accession>
<proteinExistence type="predicted"/>
<feature type="compositionally biased region" description="Polar residues" evidence="1">
    <location>
        <begin position="95"/>
        <end position="105"/>
    </location>
</feature>
<gene>
    <name evidence="2" type="ORF">K469DRAFT_749672</name>
</gene>
<evidence type="ECO:0000313" key="3">
    <source>
        <dbReference type="Proteomes" id="UP000800200"/>
    </source>
</evidence>
<dbReference type="Proteomes" id="UP000800200">
    <property type="component" value="Unassembled WGS sequence"/>
</dbReference>
<name>A0A6A6E6G4_9PEZI</name>
<evidence type="ECO:0000256" key="1">
    <source>
        <dbReference type="SAM" id="MobiDB-lite"/>
    </source>
</evidence>
<organism evidence="2 3">
    <name type="scientific">Zopfia rhizophila CBS 207.26</name>
    <dbReference type="NCBI Taxonomy" id="1314779"/>
    <lineage>
        <taxon>Eukaryota</taxon>
        <taxon>Fungi</taxon>
        <taxon>Dikarya</taxon>
        <taxon>Ascomycota</taxon>
        <taxon>Pezizomycotina</taxon>
        <taxon>Dothideomycetes</taxon>
        <taxon>Dothideomycetes incertae sedis</taxon>
        <taxon>Zopfiaceae</taxon>
        <taxon>Zopfia</taxon>
    </lineage>
</organism>
<keyword evidence="3" id="KW-1185">Reference proteome</keyword>
<reference evidence="2" key="1">
    <citation type="journal article" date="2020" name="Stud. Mycol.">
        <title>101 Dothideomycetes genomes: a test case for predicting lifestyles and emergence of pathogens.</title>
        <authorList>
            <person name="Haridas S."/>
            <person name="Albert R."/>
            <person name="Binder M."/>
            <person name="Bloem J."/>
            <person name="Labutti K."/>
            <person name="Salamov A."/>
            <person name="Andreopoulos B."/>
            <person name="Baker S."/>
            <person name="Barry K."/>
            <person name="Bills G."/>
            <person name="Bluhm B."/>
            <person name="Cannon C."/>
            <person name="Castanera R."/>
            <person name="Culley D."/>
            <person name="Daum C."/>
            <person name="Ezra D."/>
            <person name="Gonzalez J."/>
            <person name="Henrissat B."/>
            <person name="Kuo A."/>
            <person name="Liang C."/>
            <person name="Lipzen A."/>
            <person name="Lutzoni F."/>
            <person name="Magnuson J."/>
            <person name="Mondo S."/>
            <person name="Nolan M."/>
            <person name="Ohm R."/>
            <person name="Pangilinan J."/>
            <person name="Park H.-J."/>
            <person name="Ramirez L."/>
            <person name="Alfaro M."/>
            <person name="Sun H."/>
            <person name="Tritt A."/>
            <person name="Yoshinaga Y."/>
            <person name="Zwiers L.-H."/>
            <person name="Turgeon B."/>
            <person name="Goodwin S."/>
            <person name="Spatafora J."/>
            <person name="Crous P."/>
            <person name="Grigoriev I."/>
        </authorList>
    </citation>
    <scope>NUCLEOTIDE SEQUENCE</scope>
    <source>
        <strain evidence="2">CBS 207.26</strain>
    </source>
</reference>
<sequence length="105" mass="11045">MAGLPASAFSASGATIESQAIGATQIRQAGPYMMEIPKQDQLLPGMACEAVDTLPHKFGVQNHVICADNDLAPYGFLQQQDDANMPPSIPRPALSGSTTFTPLSQ</sequence>
<evidence type="ECO:0000313" key="2">
    <source>
        <dbReference type="EMBL" id="KAF2186595.1"/>
    </source>
</evidence>
<dbReference type="AlphaFoldDB" id="A0A6A6E6G4"/>
<dbReference type="EMBL" id="ML994629">
    <property type="protein sequence ID" value="KAF2186595.1"/>
    <property type="molecule type" value="Genomic_DNA"/>
</dbReference>